<keyword evidence="2" id="KW-1185">Reference proteome</keyword>
<accession>A0A8G2FF65</accession>
<evidence type="ECO:0000313" key="1">
    <source>
        <dbReference type="EMBL" id="SIQ10959.1"/>
    </source>
</evidence>
<dbReference type="AlphaFoldDB" id="A0A8G2FF65"/>
<proteinExistence type="predicted"/>
<comment type="caution">
    <text evidence="1">The sequence shown here is derived from an EMBL/GenBank/DDBJ whole genome shotgun (WGS) entry which is preliminary data.</text>
</comment>
<evidence type="ECO:0000313" key="2">
    <source>
        <dbReference type="Proteomes" id="UP000186308"/>
    </source>
</evidence>
<sequence>MVVATEFVFSVLYNESYEFFQMLVWNFLHFTDSDSALIVNLGKSTEIPDELEISERVHIIRGGQRAAWGHTLLNGHIESFRYAELIFPNFGWFVPIASNSLFFRRFEPDLARARLVESIQEDSYRCTTWKELPNEWHWPKLRGFAAAGARLHERWGIDRLVGDQIEGFIASRADWGLVAEIHEDLLNYWQGLRAPLEEILPGTVIDLIGTGQRTTLCKMFWKNDFKEKGLVQFSDLLDSKRLSPNICLLKWFRRDPNAPETILVATPLGQSLIEELRTESSYTIKTRIFIFLTYIHDAFEQTKVECDFYNCAPFPPITWETVAVRQQCSLYGTQRFDESAPFLFFENTGERLQITIELEADGRVKAACWPLQGTGEANLISYLYLPLNDRNRHEQRVLQLSCHMDFCLAKLVLNNCVIFQDCIQMVKPMTISEKNGATVALFAIHDNGSQLYLGIPLVYHLKIDMILKELIFNVL</sequence>
<organism evidence="1 2">
    <name type="scientific">Acidiphilium rubrum</name>
    <dbReference type="NCBI Taxonomy" id="526"/>
    <lineage>
        <taxon>Bacteria</taxon>
        <taxon>Pseudomonadati</taxon>
        <taxon>Pseudomonadota</taxon>
        <taxon>Alphaproteobacteria</taxon>
        <taxon>Acetobacterales</taxon>
        <taxon>Acidocellaceae</taxon>
        <taxon>Acidiphilium</taxon>
    </lineage>
</organism>
<name>A0A8G2FF65_ACIRU</name>
<protein>
    <submittedName>
        <fullName evidence="1">Uncharacterized protein</fullName>
    </submittedName>
</protein>
<reference evidence="1 2" key="1">
    <citation type="submission" date="2017-01" db="EMBL/GenBank/DDBJ databases">
        <authorList>
            <person name="Varghese N."/>
            <person name="Submissions S."/>
        </authorList>
    </citation>
    <scope>NUCLEOTIDE SEQUENCE [LARGE SCALE GENOMIC DNA]</scope>
    <source>
        <strain evidence="1 2">ATCC 35905</strain>
    </source>
</reference>
<gene>
    <name evidence="1" type="ORF">SAMN05421828_101307</name>
</gene>
<dbReference type="EMBL" id="FTNE01000001">
    <property type="protein sequence ID" value="SIQ10959.1"/>
    <property type="molecule type" value="Genomic_DNA"/>
</dbReference>
<dbReference type="Proteomes" id="UP000186308">
    <property type="component" value="Unassembled WGS sequence"/>
</dbReference>